<gene>
    <name evidence="1" type="ORF">LCDPAC02_00770</name>
</gene>
<sequence length="124" mass="14286">MSVTISGSRYIKDNEDNYKIVSDYLKQFKNKIEFVNVGDCRGLDQIVINWCSENNIEYKVYKANWNIYGKGAGPIRNKIMIDNSNFFVGFPVVNSGKLNSKGTIQALNYAKDKDLECFIYEFEL</sequence>
<reference evidence="1" key="1">
    <citation type="journal article" date="2019" name="MBio">
        <title>Virus Genomes from Deep Sea Sediments Expand the Ocean Megavirome and Support Independent Origins of Viral Gigantism.</title>
        <authorList>
            <person name="Backstrom D."/>
            <person name="Yutin N."/>
            <person name="Jorgensen S.L."/>
            <person name="Dharamshi J."/>
            <person name="Homa F."/>
            <person name="Zaremba-Niedwiedzka K."/>
            <person name="Spang A."/>
            <person name="Wolf Y.I."/>
            <person name="Koonin E.V."/>
            <person name="Ettema T.J."/>
        </authorList>
    </citation>
    <scope>NUCLEOTIDE SEQUENCE</scope>
</reference>
<organism evidence="1">
    <name type="scientific">Pithovirus LCDPAC02</name>
    <dbReference type="NCBI Taxonomy" id="2506601"/>
    <lineage>
        <taxon>Viruses</taxon>
        <taxon>Pithoviruses</taxon>
    </lineage>
</organism>
<accession>A0A481YNM6</accession>
<protein>
    <submittedName>
        <fullName evidence="1">DNA recombination-mediator protein A</fullName>
    </submittedName>
</protein>
<name>A0A481YNM6_9VIRU</name>
<dbReference type="EMBL" id="MK500299">
    <property type="protein sequence ID" value="QBK84878.1"/>
    <property type="molecule type" value="Genomic_DNA"/>
</dbReference>
<proteinExistence type="predicted"/>
<evidence type="ECO:0000313" key="1">
    <source>
        <dbReference type="EMBL" id="QBK84878.1"/>
    </source>
</evidence>